<gene>
    <name evidence="2" type="ORF">EVAR_38319_1</name>
</gene>
<sequence length="156" mass="17369">MDPVPDIPMMPSERDCFVSIAKPKRFALDRRVHRLAPSDFFPYRLSIFVKGKHAFKVCLAFHIKTPSLATIYNWFNEFKRGRTNLTDDLRKRRLFGKGREGSSTATTEDIGAVQLMIETDDKPVSIMGGCTMHAGPAPRDVTSASTAADVRPSAPV</sequence>
<name>A0A4C1WAN4_EUMVA</name>
<dbReference type="Proteomes" id="UP000299102">
    <property type="component" value="Unassembled WGS sequence"/>
</dbReference>
<keyword evidence="3" id="KW-1185">Reference proteome</keyword>
<evidence type="ECO:0008006" key="4">
    <source>
        <dbReference type="Google" id="ProtNLM"/>
    </source>
</evidence>
<dbReference type="EMBL" id="BGZK01000497">
    <property type="protein sequence ID" value="GBP47207.1"/>
    <property type="molecule type" value="Genomic_DNA"/>
</dbReference>
<comment type="caution">
    <text evidence="2">The sequence shown here is derived from an EMBL/GenBank/DDBJ whole genome shotgun (WGS) entry which is preliminary data.</text>
</comment>
<protein>
    <recommendedName>
        <fullName evidence="4">Mos1 transposase HTH domain-containing protein</fullName>
    </recommendedName>
</protein>
<evidence type="ECO:0000313" key="3">
    <source>
        <dbReference type="Proteomes" id="UP000299102"/>
    </source>
</evidence>
<evidence type="ECO:0000256" key="1">
    <source>
        <dbReference type="SAM" id="MobiDB-lite"/>
    </source>
</evidence>
<organism evidence="2 3">
    <name type="scientific">Eumeta variegata</name>
    <name type="common">Bagworm moth</name>
    <name type="synonym">Eumeta japonica</name>
    <dbReference type="NCBI Taxonomy" id="151549"/>
    <lineage>
        <taxon>Eukaryota</taxon>
        <taxon>Metazoa</taxon>
        <taxon>Ecdysozoa</taxon>
        <taxon>Arthropoda</taxon>
        <taxon>Hexapoda</taxon>
        <taxon>Insecta</taxon>
        <taxon>Pterygota</taxon>
        <taxon>Neoptera</taxon>
        <taxon>Endopterygota</taxon>
        <taxon>Lepidoptera</taxon>
        <taxon>Glossata</taxon>
        <taxon>Ditrysia</taxon>
        <taxon>Tineoidea</taxon>
        <taxon>Psychidae</taxon>
        <taxon>Oiketicinae</taxon>
        <taxon>Eumeta</taxon>
    </lineage>
</organism>
<feature type="region of interest" description="Disordered" evidence="1">
    <location>
        <begin position="135"/>
        <end position="156"/>
    </location>
</feature>
<proteinExistence type="predicted"/>
<dbReference type="OrthoDB" id="10017160at2759"/>
<dbReference type="AlphaFoldDB" id="A0A4C1WAN4"/>
<evidence type="ECO:0000313" key="2">
    <source>
        <dbReference type="EMBL" id="GBP47207.1"/>
    </source>
</evidence>
<accession>A0A4C1WAN4</accession>
<reference evidence="2 3" key="1">
    <citation type="journal article" date="2019" name="Commun. Biol.">
        <title>The bagworm genome reveals a unique fibroin gene that provides high tensile strength.</title>
        <authorList>
            <person name="Kono N."/>
            <person name="Nakamura H."/>
            <person name="Ohtoshi R."/>
            <person name="Tomita M."/>
            <person name="Numata K."/>
            <person name="Arakawa K."/>
        </authorList>
    </citation>
    <scope>NUCLEOTIDE SEQUENCE [LARGE SCALE GENOMIC DNA]</scope>
</reference>